<reference evidence="1 2" key="1">
    <citation type="submission" date="2023-12" db="EMBL/GenBank/DDBJ databases">
        <title>the genome sequence of Hyalangium sp. s54d21.</title>
        <authorList>
            <person name="Zhang X."/>
        </authorList>
    </citation>
    <scope>NUCLEOTIDE SEQUENCE [LARGE SCALE GENOMIC DNA]</scope>
    <source>
        <strain evidence="2">s54d21</strain>
    </source>
</reference>
<gene>
    <name evidence="1" type="ORF">SYV04_40425</name>
</gene>
<proteinExistence type="predicted"/>
<sequence length="272" mass="30233">MRRPYHLVALLLAATTASGDPPEPDGLCDPSLKVDPRSEYGYTQRGDRCEGLYIQSVSGAGLALLSLTTSIADYSDSENESLFIQWPRLSAEKLKLDGELHIRVSRLHKGQYYRMDTRSPFAASEYSWNAELVRALVPPRDLGILAHSRSPLISEEDVYVPTLLAHSKADIVPIERYRLGFFPGTILAEVLVTIAPVDAVGKIGPPIKDMAKLPFAPVPPSLPQFLELPTDWFSETGIYWVWISAKTRDNSPLTTDFYLVHAKAKQAPSQKR</sequence>
<dbReference type="Proteomes" id="UP001291309">
    <property type="component" value="Unassembled WGS sequence"/>
</dbReference>
<organism evidence="1 2">
    <name type="scientific">Hyalangium rubrum</name>
    <dbReference type="NCBI Taxonomy" id="3103134"/>
    <lineage>
        <taxon>Bacteria</taxon>
        <taxon>Pseudomonadati</taxon>
        <taxon>Myxococcota</taxon>
        <taxon>Myxococcia</taxon>
        <taxon>Myxococcales</taxon>
        <taxon>Cystobacterineae</taxon>
        <taxon>Archangiaceae</taxon>
        <taxon>Hyalangium</taxon>
    </lineage>
</organism>
<name>A0ABU5HIS6_9BACT</name>
<protein>
    <recommendedName>
        <fullName evidence="3">Lipoprotein</fullName>
    </recommendedName>
</protein>
<dbReference type="RefSeq" id="WP_321551437.1">
    <property type="nucleotide sequence ID" value="NZ_JAXIVS010000023.1"/>
</dbReference>
<keyword evidence="2" id="KW-1185">Reference proteome</keyword>
<comment type="caution">
    <text evidence="1">The sequence shown here is derived from an EMBL/GenBank/DDBJ whole genome shotgun (WGS) entry which is preliminary data.</text>
</comment>
<evidence type="ECO:0008006" key="3">
    <source>
        <dbReference type="Google" id="ProtNLM"/>
    </source>
</evidence>
<dbReference type="EMBL" id="JAXIVS010000023">
    <property type="protein sequence ID" value="MDY7232722.1"/>
    <property type="molecule type" value="Genomic_DNA"/>
</dbReference>
<accession>A0ABU5HIS6</accession>
<evidence type="ECO:0000313" key="2">
    <source>
        <dbReference type="Proteomes" id="UP001291309"/>
    </source>
</evidence>
<evidence type="ECO:0000313" key="1">
    <source>
        <dbReference type="EMBL" id="MDY7232722.1"/>
    </source>
</evidence>